<feature type="compositionally biased region" description="Low complexity" evidence="5">
    <location>
        <begin position="750"/>
        <end position="759"/>
    </location>
</feature>
<keyword evidence="3" id="KW-0653">Protein transport</keyword>
<evidence type="ECO:0000256" key="1">
    <source>
        <dbReference type="ARBA" id="ARBA00004308"/>
    </source>
</evidence>
<feature type="compositionally biased region" description="Low complexity" evidence="5">
    <location>
        <begin position="838"/>
        <end position="858"/>
    </location>
</feature>
<accession>A0A1D2A4I7</accession>
<comment type="subcellular location">
    <subcellularLocation>
        <location evidence="1">Endomembrane system</location>
    </subcellularLocation>
</comment>
<evidence type="ECO:0000256" key="3">
    <source>
        <dbReference type="ARBA" id="ARBA00022927"/>
    </source>
</evidence>
<feature type="compositionally biased region" description="Gly residues" evidence="5">
    <location>
        <begin position="859"/>
        <end position="879"/>
    </location>
</feature>
<feature type="region of interest" description="Disordered" evidence="5">
    <location>
        <begin position="735"/>
        <end position="785"/>
    </location>
</feature>
<reference evidence="7" key="1">
    <citation type="submission" date="2015-08" db="EMBL/GenBank/DDBJ databases">
        <authorList>
            <person name="Babu N.S."/>
            <person name="Beckwith C.J."/>
            <person name="Beseler K.G."/>
            <person name="Brison A."/>
            <person name="Carone J.V."/>
            <person name="Caskin T.P."/>
            <person name="Diamond M."/>
            <person name="Durham M.E."/>
            <person name="Foxe J.M."/>
            <person name="Go M."/>
            <person name="Henderson B.A."/>
            <person name="Jones I.B."/>
            <person name="McGettigan J.A."/>
            <person name="Micheletti S.J."/>
            <person name="Nasrallah M.E."/>
            <person name="Ortiz D."/>
            <person name="Piller C.R."/>
            <person name="Privatt S.R."/>
            <person name="Schneider S.L."/>
            <person name="Sharp S."/>
            <person name="Smith T.C."/>
            <person name="Stanton J.D."/>
            <person name="Ullery H.E."/>
            <person name="Wilson R.J."/>
            <person name="Serrano M.G."/>
            <person name="Buck G."/>
            <person name="Lee V."/>
            <person name="Wang Y."/>
            <person name="Carvalho R."/>
            <person name="Voegtly L."/>
            <person name="Shi R."/>
            <person name="Duckworth R."/>
            <person name="Johnson A."/>
            <person name="Loviza R."/>
            <person name="Walstead R."/>
            <person name="Shah Z."/>
            <person name="Kiflezghi M."/>
            <person name="Wade K."/>
            <person name="Ball S.L."/>
            <person name="Bradley K.W."/>
            <person name="Asai D.J."/>
            <person name="Bowman C.A."/>
            <person name="Russell D.A."/>
            <person name="Pope W.H."/>
            <person name="Jacobs-Sera D."/>
            <person name="Hendrix R.W."/>
            <person name="Hatfull G.F."/>
        </authorList>
    </citation>
    <scope>NUCLEOTIDE SEQUENCE</scope>
</reference>
<proteinExistence type="predicted"/>
<evidence type="ECO:0000313" key="7">
    <source>
        <dbReference type="EMBL" id="JAT74100.1"/>
    </source>
</evidence>
<keyword evidence="4" id="KW-0472">Membrane</keyword>
<feature type="compositionally biased region" description="Pro residues" evidence="5">
    <location>
        <begin position="808"/>
        <end position="819"/>
    </location>
</feature>
<dbReference type="InterPro" id="IPR002553">
    <property type="entry name" value="Clathrin/coatomer_adapt-like_N"/>
</dbReference>
<dbReference type="SUPFAM" id="SSF48371">
    <property type="entry name" value="ARM repeat"/>
    <property type="match status" value="1"/>
</dbReference>
<evidence type="ECO:0000256" key="2">
    <source>
        <dbReference type="ARBA" id="ARBA00022448"/>
    </source>
</evidence>
<dbReference type="GO" id="GO:0016192">
    <property type="term" value="P:vesicle-mediated transport"/>
    <property type="evidence" value="ECO:0007669"/>
    <property type="project" value="InterPro"/>
</dbReference>
<keyword evidence="2" id="KW-0813">Transport</keyword>
<protein>
    <recommendedName>
        <fullName evidence="6">Clathrin/coatomer adaptor adaptin-like N-terminal domain-containing protein</fullName>
    </recommendedName>
</protein>
<dbReference type="Pfam" id="PF01602">
    <property type="entry name" value="Adaptin_N"/>
    <property type="match status" value="1"/>
</dbReference>
<dbReference type="Gene3D" id="1.25.10.10">
    <property type="entry name" value="Leucine-rich Repeat Variant"/>
    <property type="match status" value="1"/>
</dbReference>
<organism evidence="7">
    <name type="scientific">Auxenochlorella protothecoides</name>
    <name type="common">Green microalga</name>
    <name type="synonym">Chlorella protothecoides</name>
    <dbReference type="NCBI Taxonomy" id="3075"/>
    <lineage>
        <taxon>Eukaryota</taxon>
        <taxon>Viridiplantae</taxon>
        <taxon>Chlorophyta</taxon>
        <taxon>core chlorophytes</taxon>
        <taxon>Trebouxiophyceae</taxon>
        <taxon>Chlorellales</taxon>
        <taxon>Chlorellaceae</taxon>
        <taxon>Auxenochlorella</taxon>
    </lineage>
</organism>
<evidence type="ECO:0000256" key="4">
    <source>
        <dbReference type="ARBA" id="ARBA00023136"/>
    </source>
</evidence>
<feature type="region of interest" description="Disordered" evidence="5">
    <location>
        <begin position="797"/>
        <end position="1056"/>
    </location>
</feature>
<feature type="compositionally biased region" description="Low complexity" evidence="5">
    <location>
        <begin position="820"/>
        <end position="829"/>
    </location>
</feature>
<dbReference type="GO" id="GO:0030117">
    <property type="term" value="C:membrane coat"/>
    <property type="evidence" value="ECO:0007669"/>
    <property type="project" value="InterPro"/>
</dbReference>
<feature type="non-terminal residue" evidence="7">
    <location>
        <position position="1"/>
    </location>
</feature>
<dbReference type="InterPro" id="IPR016024">
    <property type="entry name" value="ARM-type_fold"/>
</dbReference>
<feature type="region of interest" description="Disordered" evidence="5">
    <location>
        <begin position="518"/>
        <end position="552"/>
    </location>
</feature>
<sequence>AFEFIIQAHAPSVEDRRGSPRGLVQSTMSALSSTLSTLAKRSLPVTSEFNELVRGIGESKSKGEEDAIVQRMVELCRSKIKSGRRDLRASKDFLIYLIYIDMLGHDTRWGHATVIQLCSEKHLVVKKAAYLAASLLLPPGSELGLMLTATILADLASDNWLVVATALQAACRGATPELVTAFLPSVTALLAHPAPGVARKALLALHRFLQLDPGAGADLERTLVERLGHREPALMAAALAGLGQLIRAEPGQYGALAPYLTAILKQAYEGKLGRAFELHRAPAPFLQMELLRLLRALGEASPSVSGDVRAVVGEAQRRAEALASPLGRAVALECLRTHAALAAPGPDAAAAADAAAALLASPEPNARFAGVDALARLVRVAPDRVAAAQLGVVDCLRGGDETLVHATLGLLFAMADAGNVGVVAREVLAHLRGGRAGAGANAARAGVAAQLLALAERAAPGHAWYVRTAAQTLEAAGADAPPGAGDALAAVVAEMGAEGEEELGEAVDELLKRLDGPISRGDAGAGGGDGPGDGDQVSDADPTPVSGGPPVTAPPQLLAAAVWVAGEYGAASSRGLDGALDALCALRETHAPGPRVLAAAAGALGKLGVRRGGALPREGTAFLDRAARSADAALQMRAVQIQRLLASGAEVQCAALPYDAAAAEVEVDPSLPFLNAYVQEAERAGAPPYLSKEDRASLGLGPGGLDGLYHTLPAAQPQGSLNFAAYERAAAPASGRVTGAPDAGGGPAGDAGAAPQASSGGRGAETGPAPAAVGDAARPSPEPAREAPQLLLARGGAGRKWGREAAPTAPPQSRPPPGASPARSGAPPTDRLAQGPSRDAAPPQHQADPARAQLAASLFGGGGAQAGTGAAGAGVGRGVGRSPAAARGARAQPAQAPAAPAPDLLGDLLGEDPVDLGSQQLSGNGHANETDLFFGGGAVGLESVSHQPEREQQQTPLNAPSDPFAMLEGLQTSGQSAPVQDYDPFGGAFLGPTPVASAADGARPPPGLASPSPATSSPNWNLGGVGMRAMAGGAMQKAQSPPPAKKAADPFADLLG</sequence>
<feature type="compositionally biased region" description="Polar residues" evidence="5">
    <location>
        <begin position="918"/>
        <end position="927"/>
    </location>
</feature>
<feature type="compositionally biased region" description="Gly residues" evidence="5">
    <location>
        <begin position="523"/>
        <end position="533"/>
    </location>
</feature>
<evidence type="ECO:0000256" key="5">
    <source>
        <dbReference type="SAM" id="MobiDB-lite"/>
    </source>
</evidence>
<dbReference type="AlphaFoldDB" id="A0A1D2A4I7"/>
<dbReference type="GO" id="GO:0012505">
    <property type="term" value="C:endomembrane system"/>
    <property type="evidence" value="ECO:0007669"/>
    <property type="project" value="UniProtKB-SubCell"/>
</dbReference>
<feature type="domain" description="Clathrin/coatomer adaptor adaptin-like N-terminal" evidence="6">
    <location>
        <begin position="80"/>
        <end position="647"/>
    </location>
</feature>
<evidence type="ECO:0000259" key="6">
    <source>
        <dbReference type="Pfam" id="PF01602"/>
    </source>
</evidence>
<dbReference type="GO" id="GO:0006886">
    <property type="term" value="P:intracellular protein transport"/>
    <property type="evidence" value="ECO:0007669"/>
    <property type="project" value="InterPro"/>
</dbReference>
<feature type="compositionally biased region" description="Low complexity" evidence="5">
    <location>
        <begin position="880"/>
        <end position="908"/>
    </location>
</feature>
<dbReference type="InterPro" id="IPR011989">
    <property type="entry name" value="ARM-like"/>
</dbReference>
<name>A0A1D2A4I7_AUXPR</name>
<gene>
    <name evidence="7" type="ORF">g.16535</name>
</gene>
<dbReference type="PANTHER" id="PTHR22780">
    <property type="entry name" value="ADAPTIN, ALPHA/GAMMA/EPSILON"/>
    <property type="match status" value="1"/>
</dbReference>
<dbReference type="InterPro" id="IPR050840">
    <property type="entry name" value="Adaptor_Complx_Large_Subunit"/>
</dbReference>
<dbReference type="EMBL" id="GDKF01004522">
    <property type="protein sequence ID" value="JAT74100.1"/>
    <property type="molecule type" value="Transcribed_RNA"/>
</dbReference>